<dbReference type="Proteomes" id="UP000011728">
    <property type="component" value="Chromosome"/>
</dbReference>
<keyword evidence="2" id="KW-1185">Reference proteome</keyword>
<organism evidence="1 2">
    <name type="scientific">Clostridium saccharoperbutylacetonicum N1-4(HMT)</name>
    <dbReference type="NCBI Taxonomy" id="931276"/>
    <lineage>
        <taxon>Bacteria</taxon>
        <taxon>Bacillati</taxon>
        <taxon>Bacillota</taxon>
        <taxon>Clostridia</taxon>
        <taxon>Eubacteriales</taxon>
        <taxon>Clostridiaceae</taxon>
        <taxon>Clostridium</taxon>
    </lineage>
</organism>
<dbReference type="OrthoDB" id="2609750at2"/>
<protein>
    <submittedName>
        <fullName evidence="1">Uncharacterized protein</fullName>
    </submittedName>
</protein>
<name>M1MI46_9CLOT</name>
<evidence type="ECO:0000313" key="1">
    <source>
        <dbReference type="EMBL" id="AGF54566.1"/>
    </source>
</evidence>
<sequence length="614" mass="67536">MSNYPKEIDNFVEKLNKLDNNTYVIEEEIITSNGVYEAELQHDNVNKKTVNVYTGTKLSGNKLETYIISTPSLTPWKTNIKIFSTISHLYISYETQGDTVEAEDINRVQDSIVSTQMALNTEASRAVSREDEIEGNLNFEVSRAKNSEQTLTSNLSSEINRAKTSEYTITDNLNSEITRAVNSEKVLSDNLNSEVSRAKTSEQALTDNLTNEVNRATLAENTLTNAINSNIPIWNDKYTKNEIDNKLSALVTSLDWKESVATFSVIATTYPSPEDGWTVNVKDTDITYRYDGTAWIPISANSIPLASSSVDGKMSKQDKIDHDDMNTKKHVHDNKSIIDTITKTLIDTWNSAYTHISDSSNPHATTASQIGLGNLTNDVQVKRSEMGAANGVATLDSSGVNNQAPKEHTHDDRYYTESEADTKFATKTQISQLGFGDMVKSVYDTNDDGIIDNADKLDGKHGSFYAPVDSPIFTGIPVATTASLGNSSTQIATTAFLNNTLAAYGLGSVAKDISNTDLNSCQTSGFYRGSTVINAPNTGWFYFIVISHSDTNWMCQYAISYGSGNTANLIYIRTKVDGTWGSWQNVYTSNNKLIPSDIGAMKKGPLIWNDLKGV</sequence>
<reference evidence="1 2" key="1">
    <citation type="submission" date="2013-02" db="EMBL/GenBank/DDBJ databases">
        <title>Genome sequence of Clostridium saccharoperbutylacetonicum N1-4(HMT).</title>
        <authorList>
            <person name="Poehlein A."/>
            <person name="Daniel R."/>
        </authorList>
    </citation>
    <scope>NUCLEOTIDE SEQUENCE [LARGE SCALE GENOMIC DNA]</scope>
    <source>
        <strain evidence="2">N1-4(HMT)</strain>
    </source>
</reference>
<dbReference type="PATRIC" id="fig|931276.5.peg.743"/>
<proteinExistence type="predicted"/>
<evidence type="ECO:0000313" key="2">
    <source>
        <dbReference type="Proteomes" id="UP000011728"/>
    </source>
</evidence>
<gene>
    <name evidence="1" type="ORF">Cspa_c07890</name>
</gene>
<dbReference type="KEGG" id="csr:Cspa_c07890"/>
<dbReference type="AlphaFoldDB" id="M1MI46"/>
<dbReference type="CDD" id="cd19958">
    <property type="entry name" value="pyocin_knob"/>
    <property type="match status" value="1"/>
</dbReference>
<dbReference type="eggNOG" id="ENOG5032V7E">
    <property type="taxonomic scope" value="Bacteria"/>
</dbReference>
<dbReference type="HOGENOM" id="CLU_025045_0_0_9"/>
<accession>M1MI46</accession>
<dbReference type="RefSeq" id="WP_015390892.1">
    <property type="nucleotide sequence ID" value="NC_020291.1"/>
</dbReference>
<dbReference type="EMBL" id="CP004121">
    <property type="protein sequence ID" value="AGF54566.1"/>
    <property type="molecule type" value="Genomic_DNA"/>
</dbReference>